<keyword evidence="1" id="KW-1133">Transmembrane helix</keyword>
<evidence type="ECO:0000313" key="3">
    <source>
        <dbReference type="Proteomes" id="UP000184310"/>
    </source>
</evidence>
<feature type="transmembrane region" description="Helical" evidence="1">
    <location>
        <begin position="46"/>
        <end position="65"/>
    </location>
</feature>
<feature type="transmembrane region" description="Helical" evidence="1">
    <location>
        <begin position="12"/>
        <end position="34"/>
    </location>
</feature>
<dbReference type="OrthoDB" id="1933635at2"/>
<keyword evidence="1" id="KW-0812">Transmembrane</keyword>
<protein>
    <submittedName>
        <fullName evidence="2">Uncharacterized protein</fullName>
    </submittedName>
</protein>
<dbReference type="RefSeq" id="WP_072986574.1">
    <property type="nucleotide sequence ID" value="NZ_FQZB01000008.1"/>
</dbReference>
<organism evidence="2 3">
    <name type="scientific">Clostridium cavendishii DSM 21758</name>
    <dbReference type="NCBI Taxonomy" id="1121302"/>
    <lineage>
        <taxon>Bacteria</taxon>
        <taxon>Bacillati</taxon>
        <taxon>Bacillota</taxon>
        <taxon>Clostridia</taxon>
        <taxon>Eubacteriales</taxon>
        <taxon>Clostridiaceae</taxon>
        <taxon>Clostridium</taxon>
    </lineage>
</organism>
<dbReference type="AlphaFoldDB" id="A0A1M6JDM8"/>
<accession>A0A1M6JDM8</accession>
<gene>
    <name evidence="2" type="ORF">SAMN02745163_01995</name>
</gene>
<dbReference type="Proteomes" id="UP000184310">
    <property type="component" value="Unassembled WGS sequence"/>
</dbReference>
<feature type="transmembrane region" description="Helical" evidence="1">
    <location>
        <begin position="77"/>
        <end position="98"/>
    </location>
</feature>
<proteinExistence type="predicted"/>
<keyword evidence="1" id="KW-0472">Membrane</keyword>
<keyword evidence="3" id="KW-1185">Reference proteome</keyword>
<dbReference type="EMBL" id="FQZB01000008">
    <property type="protein sequence ID" value="SHJ44692.1"/>
    <property type="molecule type" value="Genomic_DNA"/>
</dbReference>
<sequence length="100" mass="11079">MESEKRRERLANIFGGISVLIAIIIFLPILNWYFQITPFQKLQGLPLLAAPVISPIGILFGALSVNKEDNKLGKVGVTANIVLFILPFAYWFIGGFIFGV</sequence>
<evidence type="ECO:0000256" key="1">
    <source>
        <dbReference type="SAM" id="Phobius"/>
    </source>
</evidence>
<evidence type="ECO:0000313" key="2">
    <source>
        <dbReference type="EMBL" id="SHJ44692.1"/>
    </source>
</evidence>
<name>A0A1M6JDM8_9CLOT</name>
<reference evidence="2 3" key="1">
    <citation type="submission" date="2016-11" db="EMBL/GenBank/DDBJ databases">
        <authorList>
            <person name="Jaros S."/>
            <person name="Januszkiewicz K."/>
            <person name="Wedrychowicz H."/>
        </authorList>
    </citation>
    <scope>NUCLEOTIDE SEQUENCE [LARGE SCALE GENOMIC DNA]</scope>
    <source>
        <strain evidence="2 3">DSM 21758</strain>
    </source>
</reference>